<evidence type="ECO:0000256" key="11">
    <source>
        <dbReference type="ARBA" id="ARBA00022989"/>
    </source>
</evidence>
<evidence type="ECO:0000256" key="7">
    <source>
        <dbReference type="ARBA" id="ARBA00022692"/>
    </source>
</evidence>
<dbReference type="Gene3D" id="1.10.287.130">
    <property type="match status" value="1"/>
</dbReference>
<dbReference type="EC" id="2.7.13.3" evidence="3"/>
<dbReference type="SMART" id="SM00388">
    <property type="entry name" value="HisKA"/>
    <property type="match status" value="1"/>
</dbReference>
<keyword evidence="13 14" id="KW-0472">Membrane</keyword>
<gene>
    <name evidence="16" type="ORF">J2W49_001047</name>
</gene>
<name>A0ABU1WIJ6_9BURK</name>
<dbReference type="InterPro" id="IPR036097">
    <property type="entry name" value="HisK_dim/P_sf"/>
</dbReference>
<evidence type="ECO:0000256" key="14">
    <source>
        <dbReference type="SAM" id="Phobius"/>
    </source>
</evidence>
<keyword evidence="12" id="KW-0902">Two-component regulatory system</keyword>
<evidence type="ECO:0000313" key="17">
    <source>
        <dbReference type="Proteomes" id="UP001265700"/>
    </source>
</evidence>
<dbReference type="InterPro" id="IPR017055">
    <property type="entry name" value="Sig_transdc_His_kinase_DctB"/>
</dbReference>
<evidence type="ECO:0000256" key="1">
    <source>
        <dbReference type="ARBA" id="ARBA00000085"/>
    </source>
</evidence>
<dbReference type="InterPro" id="IPR029151">
    <property type="entry name" value="Sensor-like_sf"/>
</dbReference>
<evidence type="ECO:0000256" key="13">
    <source>
        <dbReference type="ARBA" id="ARBA00023136"/>
    </source>
</evidence>
<dbReference type="SUPFAM" id="SSF47384">
    <property type="entry name" value="Homodimeric domain of signal transducing histidine kinase"/>
    <property type="match status" value="1"/>
</dbReference>
<evidence type="ECO:0000256" key="2">
    <source>
        <dbReference type="ARBA" id="ARBA00004651"/>
    </source>
</evidence>
<dbReference type="Gene3D" id="3.30.565.10">
    <property type="entry name" value="Histidine kinase-like ATPase, C-terminal domain"/>
    <property type="match status" value="1"/>
</dbReference>
<dbReference type="CDD" id="cd12914">
    <property type="entry name" value="PDC1_DGC_like"/>
    <property type="match status" value="1"/>
</dbReference>
<dbReference type="SMART" id="SM00387">
    <property type="entry name" value="HATPase_c"/>
    <property type="match status" value="1"/>
</dbReference>
<feature type="transmembrane region" description="Helical" evidence="14">
    <location>
        <begin position="5"/>
        <end position="26"/>
    </location>
</feature>
<dbReference type="EMBL" id="JAVDWU010000002">
    <property type="protein sequence ID" value="MDR7149098.1"/>
    <property type="molecule type" value="Genomic_DNA"/>
</dbReference>
<keyword evidence="11 14" id="KW-1133">Transmembrane helix</keyword>
<comment type="subcellular location">
    <subcellularLocation>
        <location evidence="2">Cell membrane</location>
        <topology evidence="2">Multi-pass membrane protein</topology>
    </subcellularLocation>
</comment>
<keyword evidence="5" id="KW-0597">Phosphoprotein</keyword>
<keyword evidence="6 16" id="KW-0808">Transferase</keyword>
<dbReference type="PIRSF" id="PIRSF036431">
    <property type="entry name" value="STHK_DctB"/>
    <property type="match status" value="1"/>
</dbReference>
<dbReference type="InterPro" id="IPR003661">
    <property type="entry name" value="HisK_dim/P_dom"/>
</dbReference>
<comment type="catalytic activity">
    <reaction evidence="1">
        <text>ATP + protein L-histidine = ADP + protein N-phospho-L-histidine.</text>
        <dbReference type="EC" id="2.7.13.3"/>
    </reaction>
</comment>
<reference evidence="16 17" key="1">
    <citation type="submission" date="2023-07" db="EMBL/GenBank/DDBJ databases">
        <title>Sorghum-associated microbial communities from plants grown in Nebraska, USA.</title>
        <authorList>
            <person name="Schachtman D."/>
        </authorList>
    </citation>
    <scope>NUCLEOTIDE SEQUENCE [LARGE SCALE GENOMIC DNA]</scope>
    <source>
        <strain evidence="16 17">4249</strain>
    </source>
</reference>
<accession>A0ABU1WIJ6</accession>
<dbReference type="CDD" id="cd00082">
    <property type="entry name" value="HisKA"/>
    <property type="match status" value="1"/>
</dbReference>
<evidence type="ECO:0000256" key="5">
    <source>
        <dbReference type="ARBA" id="ARBA00022553"/>
    </source>
</evidence>
<dbReference type="GO" id="GO:0004673">
    <property type="term" value="F:protein histidine kinase activity"/>
    <property type="evidence" value="ECO:0007669"/>
    <property type="project" value="UniProtKB-EC"/>
</dbReference>
<evidence type="ECO:0000256" key="8">
    <source>
        <dbReference type="ARBA" id="ARBA00022741"/>
    </source>
</evidence>
<feature type="domain" description="Histidine kinase" evidence="15">
    <location>
        <begin position="366"/>
        <end position="577"/>
    </location>
</feature>
<proteinExistence type="predicted"/>
<dbReference type="InterPro" id="IPR005467">
    <property type="entry name" value="His_kinase_dom"/>
</dbReference>
<dbReference type="PANTHER" id="PTHR43065:SF46">
    <property type="entry name" value="C4-DICARBOXYLATE TRANSPORT SENSOR PROTEIN DCTB"/>
    <property type="match status" value="1"/>
</dbReference>
<dbReference type="Pfam" id="PF02743">
    <property type="entry name" value="dCache_1"/>
    <property type="match status" value="1"/>
</dbReference>
<dbReference type="RefSeq" id="WP_310312534.1">
    <property type="nucleotide sequence ID" value="NZ_JAVDWU010000002.1"/>
</dbReference>
<dbReference type="SUPFAM" id="SSF103190">
    <property type="entry name" value="Sensory domain-like"/>
    <property type="match status" value="1"/>
</dbReference>
<evidence type="ECO:0000256" key="4">
    <source>
        <dbReference type="ARBA" id="ARBA00022475"/>
    </source>
</evidence>
<feature type="transmembrane region" description="Helical" evidence="14">
    <location>
        <begin position="289"/>
        <end position="310"/>
    </location>
</feature>
<evidence type="ECO:0000259" key="15">
    <source>
        <dbReference type="PROSITE" id="PS50109"/>
    </source>
</evidence>
<evidence type="ECO:0000256" key="9">
    <source>
        <dbReference type="ARBA" id="ARBA00022777"/>
    </source>
</evidence>
<dbReference type="Proteomes" id="UP001265700">
    <property type="component" value="Unassembled WGS sequence"/>
</dbReference>
<dbReference type="PRINTS" id="PR00344">
    <property type="entry name" value="BCTRLSENSOR"/>
</dbReference>
<keyword evidence="10" id="KW-0067">ATP-binding</keyword>
<evidence type="ECO:0000256" key="10">
    <source>
        <dbReference type="ARBA" id="ARBA00022840"/>
    </source>
</evidence>
<keyword evidence="4" id="KW-1003">Cell membrane</keyword>
<evidence type="ECO:0000313" key="16">
    <source>
        <dbReference type="EMBL" id="MDR7149098.1"/>
    </source>
</evidence>
<dbReference type="InterPro" id="IPR003594">
    <property type="entry name" value="HATPase_dom"/>
</dbReference>
<evidence type="ECO:0000256" key="3">
    <source>
        <dbReference type="ARBA" id="ARBA00012438"/>
    </source>
</evidence>
<comment type="caution">
    <text evidence="16">The sequence shown here is derived from an EMBL/GenBank/DDBJ whole genome shotgun (WGS) entry which is preliminary data.</text>
</comment>
<dbReference type="SUPFAM" id="SSF55874">
    <property type="entry name" value="ATPase domain of HSP90 chaperone/DNA topoisomerase II/histidine kinase"/>
    <property type="match status" value="1"/>
</dbReference>
<dbReference type="InterPro" id="IPR036890">
    <property type="entry name" value="HATPase_C_sf"/>
</dbReference>
<dbReference type="PANTHER" id="PTHR43065">
    <property type="entry name" value="SENSOR HISTIDINE KINASE"/>
    <property type="match status" value="1"/>
</dbReference>
<keyword evidence="7 14" id="KW-0812">Transmembrane</keyword>
<protein>
    <recommendedName>
        <fullName evidence="3">histidine kinase</fullName>
        <ecNumber evidence="3">2.7.13.3</ecNumber>
    </recommendedName>
</protein>
<keyword evidence="9 16" id="KW-0418">Kinase</keyword>
<dbReference type="InterPro" id="IPR033479">
    <property type="entry name" value="dCache_1"/>
</dbReference>
<dbReference type="Gene3D" id="3.30.450.20">
    <property type="entry name" value="PAS domain"/>
    <property type="match status" value="2"/>
</dbReference>
<evidence type="ECO:0000256" key="12">
    <source>
        <dbReference type="ARBA" id="ARBA00023012"/>
    </source>
</evidence>
<dbReference type="PROSITE" id="PS50109">
    <property type="entry name" value="HIS_KIN"/>
    <property type="match status" value="1"/>
</dbReference>
<keyword evidence="17" id="KW-1185">Reference proteome</keyword>
<dbReference type="InterPro" id="IPR004358">
    <property type="entry name" value="Sig_transdc_His_kin-like_C"/>
</dbReference>
<dbReference type="Pfam" id="PF02518">
    <property type="entry name" value="HATPase_c"/>
    <property type="match status" value="1"/>
</dbReference>
<keyword evidence="8" id="KW-0547">Nucleotide-binding</keyword>
<evidence type="ECO:0000256" key="6">
    <source>
        <dbReference type="ARBA" id="ARBA00022679"/>
    </source>
</evidence>
<organism evidence="16 17">
    <name type="scientific">Hydrogenophaga palleronii</name>
    <dbReference type="NCBI Taxonomy" id="65655"/>
    <lineage>
        <taxon>Bacteria</taxon>
        <taxon>Pseudomonadati</taxon>
        <taxon>Pseudomonadota</taxon>
        <taxon>Betaproteobacteria</taxon>
        <taxon>Burkholderiales</taxon>
        <taxon>Comamonadaceae</taxon>
        <taxon>Hydrogenophaga</taxon>
    </lineage>
</organism>
<sequence length="588" mass="64513">MRRPWLGLASIIVLLMVTVWLAFVWFHQVALREAGAEGNAAIQRLGRDLLVSVEKFEHLPYLVGAEQMLTQALQSPDDSARIANANRYLVFAQKRTDVAAVYLMDTEGQTLAASNWDTPASFVGRNYRFRPYFQDALKGGTGRFYAVGATTGEPGFFIAAPILAASRVIGVVAVKIDLNAFEDKWRAEGLQLALADEKGVLFLTTEHAWRYRSLYPLATSVLTQLHETLQYGNLTPDKLIERVGTAPGPQVQAMKVGGVPYLVQGHALDRFGWQLLLFSDPAKPRARGLLAAELVGMALTLLLLLMALVWQYRRRMAERQASMRERAQVVAELEQRIATRTAELTAANDAAVQTGKLALLGQMAAGISHEISQPLTALRTLADNASKFLERQDAGNAGNNLRLIGELCTRMGSIVGELKAFARKEPARLQPVSLKHVIGSSLMLIEPMRHATGTRIVSDDIDRQVMGDPIRLEQVLVNLLRNGIDAMEAQREKEIEIRVQDTEDGHVCVSVQDRGPGLSPDVQQHLFEPFFTTKPSGKGLGLGLALSKAIVREMGGRINATNTHPGARFDLILQPAPTTPHPHASPVD</sequence>
<dbReference type="Pfam" id="PF00512">
    <property type="entry name" value="HisKA"/>
    <property type="match status" value="1"/>
</dbReference>